<proteinExistence type="predicted"/>
<dbReference type="KEGG" id="dat:HRM2_40040"/>
<name>C0QC45_DESAH</name>
<sequence>MLALMKVIGQPWAVPGHLCQVFLFLEKKFVYVGQVFTLPVINTGNIRHVNNLRGVMKKTAEVEVIIVGNEILTGDILDTNSNWLCRHVHGRGGVVTRVTVVPDEHGIVAASVREAVTRKVDILFTSGGLGPTSDDITLQAVAEGTDREVVLHDQALEQVRQQYDHFFEQGIMSQGGLNPARQKMACLPRGGEPLFNPAGTAPGMYLQLEQTAVISVPGVPSELKAIIEHSLGPFLDQIFGKGGALSRCVAVACNDESLLEPVLTRIVEKYPEIYTKSLAATIGENPDMDITMTISGIGEKEIILEKAVQELCEGIVGLGFSIIRK</sequence>
<reference evidence="2 3" key="1">
    <citation type="journal article" date="2009" name="Environ. Microbiol.">
        <title>Genome sequence of Desulfobacterium autotrophicum HRM2, a marine sulfate reducer oxidizing organic carbon completely to carbon dioxide.</title>
        <authorList>
            <person name="Strittmatter A.W."/>
            <person name="Liesegang H."/>
            <person name="Rabus R."/>
            <person name="Decker I."/>
            <person name="Amann J."/>
            <person name="Andres S."/>
            <person name="Henne A."/>
            <person name="Fricke W.F."/>
            <person name="Martinez-Arias R."/>
            <person name="Bartels D."/>
            <person name="Goesmann A."/>
            <person name="Krause L."/>
            <person name="Puehler A."/>
            <person name="Klenk H.P."/>
            <person name="Richter M."/>
            <person name="Schuler M."/>
            <person name="Gloeckner F.O."/>
            <person name="Meyerdierks A."/>
            <person name="Gottschalk G."/>
            <person name="Amann R."/>
        </authorList>
    </citation>
    <scope>NUCLEOTIDE SEQUENCE [LARGE SCALE GENOMIC DNA]</scope>
    <source>
        <strain evidence="3">ATCC 43914 / DSM 3382 / HRM2</strain>
    </source>
</reference>
<dbReference type="SMART" id="SM00852">
    <property type="entry name" value="MoCF_biosynth"/>
    <property type="match status" value="1"/>
</dbReference>
<dbReference type="InterPro" id="IPR036425">
    <property type="entry name" value="MoaB/Mog-like_dom_sf"/>
</dbReference>
<dbReference type="SUPFAM" id="SSF53218">
    <property type="entry name" value="Molybdenum cofactor biosynthesis proteins"/>
    <property type="match status" value="1"/>
</dbReference>
<dbReference type="HOGENOM" id="CLU_030805_0_5_7"/>
<dbReference type="InterPro" id="IPR050101">
    <property type="entry name" value="CinA"/>
</dbReference>
<evidence type="ECO:0000313" key="2">
    <source>
        <dbReference type="EMBL" id="ACN17062.1"/>
    </source>
</evidence>
<protein>
    <submittedName>
        <fullName evidence="2">CinA</fullName>
    </submittedName>
</protein>
<dbReference type="Pfam" id="PF00994">
    <property type="entry name" value="MoCF_biosynth"/>
    <property type="match status" value="1"/>
</dbReference>
<dbReference type="PANTHER" id="PTHR13939">
    <property type="entry name" value="NICOTINAMIDE-NUCLEOTIDE AMIDOHYDROLASE PNCC"/>
    <property type="match status" value="1"/>
</dbReference>
<dbReference type="eggNOG" id="COG1058">
    <property type="taxonomic scope" value="Bacteria"/>
</dbReference>
<dbReference type="CDD" id="cd00885">
    <property type="entry name" value="cinA"/>
    <property type="match status" value="1"/>
</dbReference>
<evidence type="ECO:0000313" key="3">
    <source>
        <dbReference type="Proteomes" id="UP000000442"/>
    </source>
</evidence>
<dbReference type="Proteomes" id="UP000000442">
    <property type="component" value="Chromosome"/>
</dbReference>
<dbReference type="AlphaFoldDB" id="C0QC45"/>
<dbReference type="InterPro" id="IPR001453">
    <property type="entry name" value="MoaB/Mog_dom"/>
</dbReference>
<dbReference type="PANTHER" id="PTHR13939:SF0">
    <property type="entry name" value="NMN AMIDOHYDROLASE-LIKE PROTEIN YFAY"/>
    <property type="match status" value="1"/>
</dbReference>
<accession>C0QC45</accession>
<gene>
    <name evidence="2" type="primary">cinA</name>
    <name evidence="2" type="ordered locus">HRM2_40040</name>
</gene>
<dbReference type="EMBL" id="CP001087">
    <property type="protein sequence ID" value="ACN17062.1"/>
    <property type="molecule type" value="Genomic_DNA"/>
</dbReference>
<feature type="domain" description="MoaB/Mog" evidence="1">
    <location>
        <begin position="63"/>
        <end position="238"/>
    </location>
</feature>
<dbReference type="STRING" id="177437.HRM2_40040"/>
<dbReference type="Gene3D" id="3.40.980.10">
    <property type="entry name" value="MoaB/Mog-like domain"/>
    <property type="match status" value="1"/>
</dbReference>
<keyword evidence="3" id="KW-1185">Reference proteome</keyword>
<organism evidence="2 3">
    <name type="scientific">Desulforapulum autotrophicum (strain ATCC 43914 / DSM 3382 / VKM B-1955 / HRM2)</name>
    <name type="common">Desulfobacterium autotrophicum</name>
    <dbReference type="NCBI Taxonomy" id="177437"/>
    <lineage>
        <taxon>Bacteria</taxon>
        <taxon>Pseudomonadati</taxon>
        <taxon>Thermodesulfobacteriota</taxon>
        <taxon>Desulfobacteria</taxon>
        <taxon>Desulfobacterales</taxon>
        <taxon>Desulfobacteraceae</taxon>
        <taxon>Desulforapulum</taxon>
    </lineage>
</organism>
<evidence type="ECO:0000259" key="1">
    <source>
        <dbReference type="SMART" id="SM00852"/>
    </source>
</evidence>